<dbReference type="InterPro" id="IPR006665">
    <property type="entry name" value="OmpA-like"/>
</dbReference>
<evidence type="ECO:0000313" key="7">
    <source>
        <dbReference type="Proteomes" id="UP000680038"/>
    </source>
</evidence>
<dbReference type="SUPFAM" id="SSF103088">
    <property type="entry name" value="OmpA-like"/>
    <property type="match status" value="1"/>
</dbReference>
<dbReference type="PANTHER" id="PTHR30329">
    <property type="entry name" value="STATOR ELEMENT OF FLAGELLAR MOTOR COMPLEX"/>
    <property type="match status" value="1"/>
</dbReference>
<dbReference type="RefSeq" id="WP_215242156.1">
    <property type="nucleotide sequence ID" value="NZ_CAJRAF010000004.1"/>
</dbReference>
<organism evidence="6 7">
    <name type="scientific">Dyadobacter helix</name>
    <dbReference type="NCBI Taxonomy" id="2822344"/>
    <lineage>
        <taxon>Bacteria</taxon>
        <taxon>Pseudomonadati</taxon>
        <taxon>Bacteroidota</taxon>
        <taxon>Cytophagia</taxon>
        <taxon>Cytophagales</taxon>
        <taxon>Spirosomataceae</taxon>
        <taxon>Dyadobacter</taxon>
    </lineage>
</organism>
<gene>
    <name evidence="6" type="primary">pal_16</name>
    <name evidence="6" type="ORF">DYBT9275_05829</name>
</gene>
<sequence>MFLLSVFWSFLLLPQEPYRSAKLVADEKIRIHGSCFDVQTGIDLKIKATALMQDRKIALGESDAEGNFDLRMDSGTRFLAFEAKGFHTAIIPVNIVGKIETSTGFKIRVPMIASDSQQVSMVTKVKPGTTDSAKRSPVNKMALFQIKAAHNGQRIPAKVCLTYTRTNRTQCFDADSTQAFTPYNLDQQDKIAFIVSADGYQDYIGTLINDQPDNLEELYKIKLLKSFHPLVLDFDVPQNLDIDYEITNGQTAQTNFSFKRGGHLPSLSLNIRAGQYQFIAKSGDGQILLNERMVLEPGINLKSVRLKKPDMAPAHVSGPTLKPSDTGQKKVVRSGTATLYFDQSSYHLRPEVKGILDSLSQIMISHPNLEAQITGYSDNVGKRQLNLILSEYRARVVVAYLKQKGIRPGQIHFSWKGPDSPAAPNDTEENRIKNRRVLVLFSER</sequence>
<dbReference type="EMBL" id="CAJRAF010000004">
    <property type="protein sequence ID" value="CAG5017706.1"/>
    <property type="molecule type" value="Genomic_DNA"/>
</dbReference>
<dbReference type="Pfam" id="PF00691">
    <property type="entry name" value="OmpA"/>
    <property type="match status" value="1"/>
</dbReference>
<proteinExistence type="predicted"/>
<comment type="subcellular location">
    <subcellularLocation>
        <location evidence="1">Cell outer membrane</location>
    </subcellularLocation>
</comment>
<evidence type="ECO:0000256" key="3">
    <source>
        <dbReference type="ARBA" id="ARBA00023237"/>
    </source>
</evidence>
<protein>
    <submittedName>
        <fullName evidence="6">Peptidoglycan-associated lipoprotein</fullName>
    </submittedName>
</protein>
<dbReference type="PANTHER" id="PTHR30329:SF21">
    <property type="entry name" value="LIPOPROTEIN YIAD-RELATED"/>
    <property type="match status" value="1"/>
</dbReference>
<keyword evidence="6" id="KW-0449">Lipoprotein</keyword>
<evidence type="ECO:0000256" key="4">
    <source>
        <dbReference type="PROSITE-ProRule" id="PRU00473"/>
    </source>
</evidence>
<evidence type="ECO:0000259" key="5">
    <source>
        <dbReference type="PROSITE" id="PS51123"/>
    </source>
</evidence>
<accession>A0A916JHS8</accession>
<feature type="domain" description="OmpA-like" evidence="5">
    <location>
        <begin position="328"/>
        <end position="444"/>
    </location>
</feature>
<keyword evidence="3" id="KW-0998">Cell outer membrane</keyword>
<reference evidence="6" key="1">
    <citation type="submission" date="2021-04" db="EMBL/GenBank/DDBJ databases">
        <authorList>
            <person name="Rodrigo-Torres L."/>
            <person name="Arahal R. D."/>
            <person name="Lucena T."/>
        </authorList>
    </citation>
    <scope>NUCLEOTIDE SEQUENCE</scope>
    <source>
        <strain evidence="6">CECT 9275</strain>
    </source>
</reference>
<dbReference type="Gene3D" id="3.30.1330.60">
    <property type="entry name" value="OmpA-like domain"/>
    <property type="match status" value="1"/>
</dbReference>
<dbReference type="InterPro" id="IPR036737">
    <property type="entry name" value="OmpA-like_sf"/>
</dbReference>
<dbReference type="PROSITE" id="PS51123">
    <property type="entry name" value="OMPA_2"/>
    <property type="match status" value="1"/>
</dbReference>
<dbReference type="InterPro" id="IPR006664">
    <property type="entry name" value="OMP_bac"/>
</dbReference>
<dbReference type="AlphaFoldDB" id="A0A916JHS8"/>
<dbReference type="Proteomes" id="UP000680038">
    <property type="component" value="Unassembled WGS sequence"/>
</dbReference>
<dbReference type="PRINTS" id="PR01021">
    <property type="entry name" value="OMPADOMAIN"/>
</dbReference>
<keyword evidence="2 4" id="KW-0472">Membrane</keyword>
<evidence type="ECO:0000313" key="6">
    <source>
        <dbReference type="EMBL" id="CAG5017706.1"/>
    </source>
</evidence>
<name>A0A916JHS8_9BACT</name>
<dbReference type="GO" id="GO:0009279">
    <property type="term" value="C:cell outer membrane"/>
    <property type="evidence" value="ECO:0007669"/>
    <property type="project" value="UniProtKB-SubCell"/>
</dbReference>
<evidence type="ECO:0000256" key="1">
    <source>
        <dbReference type="ARBA" id="ARBA00004442"/>
    </source>
</evidence>
<comment type="caution">
    <text evidence="6">The sequence shown here is derived from an EMBL/GenBank/DDBJ whole genome shotgun (WGS) entry which is preliminary data.</text>
</comment>
<keyword evidence="7" id="KW-1185">Reference proteome</keyword>
<dbReference type="InterPro" id="IPR050330">
    <property type="entry name" value="Bact_OuterMem_StrucFunc"/>
</dbReference>
<evidence type="ECO:0000256" key="2">
    <source>
        <dbReference type="ARBA" id="ARBA00023136"/>
    </source>
</evidence>
<dbReference type="CDD" id="cd07185">
    <property type="entry name" value="OmpA_C-like"/>
    <property type="match status" value="1"/>
</dbReference>